<evidence type="ECO:0000313" key="5">
    <source>
        <dbReference type="Proteomes" id="UP001154420"/>
    </source>
</evidence>
<dbReference type="Gene3D" id="3.30.930.30">
    <property type="match status" value="1"/>
</dbReference>
<organism evidence="4 5">
    <name type="scientific">Parablautia muri</name>
    <dbReference type="NCBI Taxonomy" id="2320879"/>
    <lineage>
        <taxon>Bacteria</taxon>
        <taxon>Bacillati</taxon>
        <taxon>Bacillota</taxon>
        <taxon>Clostridia</taxon>
        <taxon>Lachnospirales</taxon>
        <taxon>Lachnospiraceae</taxon>
        <taxon>Parablautia</taxon>
    </lineage>
</organism>
<dbReference type="RefSeq" id="WP_160562199.1">
    <property type="nucleotide sequence ID" value="NZ_QZDT01000077.1"/>
</dbReference>
<feature type="region of interest" description="Disordered" evidence="3">
    <location>
        <begin position="421"/>
        <end position="453"/>
    </location>
</feature>
<evidence type="ECO:0008006" key="6">
    <source>
        <dbReference type="Google" id="ProtNLM"/>
    </source>
</evidence>
<dbReference type="Proteomes" id="UP001154420">
    <property type="component" value="Unassembled WGS sequence"/>
</dbReference>
<feature type="compositionally biased region" description="Basic and acidic residues" evidence="3">
    <location>
        <begin position="444"/>
        <end position="453"/>
    </location>
</feature>
<dbReference type="Pfam" id="PF01076">
    <property type="entry name" value="Mob_Pre"/>
    <property type="match status" value="1"/>
</dbReference>
<evidence type="ECO:0000256" key="1">
    <source>
        <dbReference type="ARBA" id="ARBA00010657"/>
    </source>
</evidence>
<gene>
    <name evidence="4" type="ORF">D5281_22795</name>
</gene>
<dbReference type="AlphaFoldDB" id="A0A9X5BJM6"/>
<dbReference type="CDD" id="cd17242">
    <property type="entry name" value="MobM_relaxase"/>
    <property type="match status" value="1"/>
</dbReference>
<feature type="coiled-coil region" evidence="2">
    <location>
        <begin position="362"/>
        <end position="396"/>
    </location>
</feature>
<keyword evidence="5" id="KW-1185">Reference proteome</keyword>
<comment type="caution">
    <text evidence="4">The sequence shown here is derived from an EMBL/GenBank/DDBJ whole genome shotgun (WGS) entry which is preliminary data.</text>
</comment>
<dbReference type="OrthoDB" id="9800759at2"/>
<sequence length="453" mass="52206">MVGRTISFPKGDGSLAHNNREFKANNVCPERTGWNRAYIRESIADAYEKCFGEAVREYNAGQKRNDRKISNYVKKIENSDNGENVFYENIVQLGTKYDTAVVDENGNLTEAAKEAVDLLDEYARTFQERNPNLYLFNCVLHLDEATPHLHIDYIPVADGYKKGMKTRNSISKVLQQMGFQKGKGRYDNEVIDWEARERNYLMDLCRERGIEVEIKGDKRDNLTLPEYKAVMRKVECLEAEAEKLDKQNETLEQCNESLQKRASDLHGQVLEMEVHNNELFLQAQELTEQIEEAEAKEKAAQEVLAKHDLRADTFQLISKEVAAETKNMKSAAVPVANLFSSEEYVKVKKSDWNKILDAFNKAVSRNHLLEKYEKKISNLEKKIAVLTEQVEKLKRFVASMGLGEAFVEFVRSLAPKTMKQKLEDAKADATEHNRQRKNPQVLPEKNKRWQQEM</sequence>
<accession>A0A9X5BJM6</accession>
<dbReference type="GO" id="GO:0006310">
    <property type="term" value="P:DNA recombination"/>
    <property type="evidence" value="ECO:0007669"/>
    <property type="project" value="InterPro"/>
</dbReference>
<reference evidence="4" key="1">
    <citation type="submission" date="2018-09" db="EMBL/GenBank/DDBJ databases">
        <title>Murine metabolic-syndrome-specific gut microbial biobank.</title>
        <authorList>
            <person name="Liu C."/>
        </authorList>
    </citation>
    <scope>NUCLEOTIDE SEQUENCE</scope>
    <source>
        <strain evidence="4">D42-62</strain>
    </source>
</reference>
<evidence type="ECO:0000256" key="2">
    <source>
        <dbReference type="SAM" id="Coils"/>
    </source>
</evidence>
<feature type="compositionally biased region" description="Basic and acidic residues" evidence="3">
    <location>
        <begin position="421"/>
        <end position="433"/>
    </location>
</feature>
<dbReference type="GO" id="GO:0003677">
    <property type="term" value="F:DNA binding"/>
    <property type="evidence" value="ECO:0007669"/>
    <property type="project" value="InterPro"/>
</dbReference>
<protein>
    <recommendedName>
        <fullName evidence="6">Recombinase</fullName>
    </recommendedName>
</protein>
<comment type="similarity">
    <text evidence="1">Belongs to the plasmid mobilization pre family.</text>
</comment>
<feature type="coiled-coil region" evidence="2">
    <location>
        <begin position="227"/>
        <end position="310"/>
    </location>
</feature>
<dbReference type="EMBL" id="QZDT01000077">
    <property type="protein sequence ID" value="NBJ95284.1"/>
    <property type="molecule type" value="Genomic_DNA"/>
</dbReference>
<keyword evidence="2" id="KW-0175">Coiled coil</keyword>
<evidence type="ECO:0000256" key="3">
    <source>
        <dbReference type="SAM" id="MobiDB-lite"/>
    </source>
</evidence>
<proteinExistence type="inferred from homology"/>
<name>A0A9X5BJM6_9FIRM</name>
<dbReference type="InterPro" id="IPR001668">
    <property type="entry name" value="Mob_Pre"/>
</dbReference>
<evidence type="ECO:0000313" key="4">
    <source>
        <dbReference type="EMBL" id="NBJ95284.1"/>
    </source>
</evidence>